<comment type="caution">
    <text evidence="1">The sequence shown here is derived from an EMBL/GenBank/DDBJ whole genome shotgun (WGS) entry which is preliminary data.</text>
</comment>
<proteinExistence type="predicted"/>
<name>A0ABP9N7P2_9HYPH</name>
<organism evidence="1 2">
    <name type="scientific">Bartonella jaculi</name>
    <dbReference type="NCBI Taxonomy" id="686226"/>
    <lineage>
        <taxon>Bacteria</taxon>
        <taxon>Pseudomonadati</taxon>
        <taxon>Pseudomonadota</taxon>
        <taxon>Alphaproteobacteria</taxon>
        <taxon>Hyphomicrobiales</taxon>
        <taxon>Bartonellaceae</taxon>
        <taxon>Bartonella</taxon>
    </lineage>
</organism>
<dbReference type="EMBL" id="BAABIZ010000015">
    <property type="protein sequence ID" value="GAA5109439.1"/>
    <property type="molecule type" value="Genomic_DNA"/>
</dbReference>
<protein>
    <recommendedName>
        <fullName evidence="3">50S ribosomal protein L33</fullName>
    </recommendedName>
</protein>
<evidence type="ECO:0008006" key="3">
    <source>
        <dbReference type="Google" id="ProtNLM"/>
    </source>
</evidence>
<evidence type="ECO:0000313" key="2">
    <source>
        <dbReference type="Proteomes" id="UP001500864"/>
    </source>
</evidence>
<dbReference type="Proteomes" id="UP001500864">
    <property type="component" value="Unassembled WGS sequence"/>
</dbReference>
<reference evidence="2" key="1">
    <citation type="journal article" date="2019" name="Int. J. Syst. Evol. Microbiol.">
        <title>The Global Catalogue of Microorganisms (GCM) 10K type strain sequencing project: providing services to taxonomists for standard genome sequencing and annotation.</title>
        <authorList>
            <consortium name="The Broad Institute Genomics Platform"/>
            <consortium name="The Broad Institute Genome Sequencing Center for Infectious Disease"/>
            <person name="Wu L."/>
            <person name="Ma J."/>
        </authorList>
    </citation>
    <scope>NUCLEOTIDE SEQUENCE [LARGE SCALE GENOMIC DNA]</scope>
    <source>
        <strain evidence="2">JCM 17712</strain>
    </source>
</reference>
<accession>A0ABP9N7P2</accession>
<keyword evidence="2" id="KW-1185">Reference proteome</keyword>
<gene>
    <name evidence="1" type="ORF">GCM10023261_12330</name>
</gene>
<evidence type="ECO:0000313" key="1">
    <source>
        <dbReference type="EMBL" id="GAA5109439.1"/>
    </source>
</evidence>
<sequence length="55" mass="6431">MPKPTTKLEIGLIENKKLIYTESGKILTKQTTTDIRFMRCATKKNIKKSVHRLRK</sequence>